<evidence type="ECO:0000313" key="3">
    <source>
        <dbReference type="Proteomes" id="UP000306544"/>
    </source>
</evidence>
<keyword evidence="3" id="KW-1185">Reference proteome</keyword>
<dbReference type="EMBL" id="VAWA01000008">
    <property type="protein sequence ID" value="TLP75514.1"/>
    <property type="molecule type" value="Genomic_DNA"/>
</dbReference>
<feature type="region of interest" description="Disordered" evidence="1">
    <location>
        <begin position="1"/>
        <end position="36"/>
    </location>
</feature>
<name>A0A5R9ABL2_9MICC</name>
<dbReference type="AlphaFoldDB" id="A0A5R9ABL2"/>
<reference evidence="2 3" key="1">
    <citation type="submission" date="2019-05" db="EMBL/GenBank/DDBJ databases">
        <title>Nesterenkonia sp. GY239, isolated from the Southern Atlantic Ocean.</title>
        <authorList>
            <person name="Zhang G."/>
        </authorList>
    </citation>
    <scope>NUCLEOTIDE SEQUENCE [LARGE SCALE GENOMIC DNA]</scope>
    <source>
        <strain evidence="2 3">GY239</strain>
    </source>
</reference>
<accession>A0A5R9ABL2</accession>
<gene>
    <name evidence="2" type="ORF">FEF27_07610</name>
</gene>
<comment type="caution">
    <text evidence="2">The sequence shown here is derived from an EMBL/GenBank/DDBJ whole genome shotgun (WGS) entry which is preliminary data.</text>
</comment>
<dbReference type="OrthoDB" id="3831049at2"/>
<feature type="region of interest" description="Disordered" evidence="1">
    <location>
        <begin position="105"/>
        <end position="140"/>
    </location>
</feature>
<evidence type="ECO:0000256" key="1">
    <source>
        <dbReference type="SAM" id="MobiDB-lite"/>
    </source>
</evidence>
<feature type="compositionally biased region" description="Gly residues" evidence="1">
    <location>
        <begin position="117"/>
        <end position="127"/>
    </location>
</feature>
<sequence>MTEEQTTETTEEQDLGHSVPPEPEQEQEQAEEDTFPREYVQKLRDENAKFRQRAQRSDELAHRLHTALVAADGRLADPTDLEFTEEHLEDAESLSEAIGELLRSKPHLAARRPRGDVGQGASGGSGGNVDLAGLLRAGAS</sequence>
<proteinExistence type="predicted"/>
<organism evidence="2 3">
    <name type="scientific">Nesterenkonia sphaerica</name>
    <dbReference type="NCBI Taxonomy" id="1804988"/>
    <lineage>
        <taxon>Bacteria</taxon>
        <taxon>Bacillati</taxon>
        <taxon>Actinomycetota</taxon>
        <taxon>Actinomycetes</taxon>
        <taxon>Micrococcales</taxon>
        <taxon>Micrococcaceae</taxon>
        <taxon>Nesterenkonia</taxon>
    </lineage>
</organism>
<dbReference type="Proteomes" id="UP000306544">
    <property type="component" value="Unassembled WGS sequence"/>
</dbReference>
<feature type="compositionally biased region" description="Acidic residues" evidence="1">
    <location>
        <begin position="1"/>
        <end position="13"/>
    </location>
</feature>
<feature type="compositionally biased region" description="Acidic residues" evidence="1">
    <location>
        <begin position="23"/>
        <end position="33"/>
    </location>
</feature>
<protein>
    <submittedName>
        <fullName evidence="2">Uncharacterized protein</fullName>
    </submittedName>
</protein>
<dbReference type="RefSeq" id="WP_138170257.1">
    <property type="nucleotide sequence ID" value="NZ_VAWA01000008.1"/>
</dbReference>
<evidence type="ECO:0000313" key="2">
    <source>
        <dbReference type="EMBL" id="TLP75514.1"/>
    </source>
</evidence>